<evidence type="ECO:0000313" key="1">
    <source>
        <dbReference type="EMBL" id="KAF0745357.1"/>
    </source>
</evidence>
<keyword evidence="2" id="KW-1185">Reference proteome</keyword>
<accession>A0A6G0XXT8</accession>
<dbReference type="VEuPathDB" id="FungiDB:AeMF1_019685"/>
<dbReference type="PANTHER" id="PTHR35397:SF1">
    <property type="entry name" value="ARMADILLO-LIKE HELICAL DOMAIN-CONTAINING PROTEIN"/>
    <property type="match status" value="1"/>
</dbReference>
<reference evidence="1 2" key="1">
    <citation type="submission" date="2019-07" db="EMBL/GenBank/DDBJ databases">
        <title>Genomics analysis of Aphanomyces spp. identifies a new class of oomycete effector associated with host adaptation.</title>
        <authorList>
            <person name="Gaulin E."/>
        </authorList>
    </citation>
    <scope>NUCLEOTIDE SEQUENCE [LARGE SCALE GENOMIC DNA]</scope>
    <source>
        <strain evidence="1 2">ATCC 201684</strain>
    </source>
</reference>
<dbReference type="Proteomes" id="UP000481153">
    <property type="component" value="Unassembled WGS sequence"/>
</dbReference>
<dbReference type="EMBL" id="VJMJ01000002">
    <property type="protein sequence ID" value="KAF0745357.1"/>
    <property type="molecule type" value="Genomic_DNA"/>
</dbReference>
<dbReference type="PANTHER" id="PTHR35397">
    <property type="entry name" value="C2 DOMAIN-CONTAINING PROTEIN-RELATED"/>
    <property type="match status" value="1"/>
</dbReference>
<organism evidence="1 2">
    <name type="scientific">Aphanomyces euteiches</name>
    <dbReference type="NCBI Taxonomy" id="100861"/>
    <lineage>
        <taxon>Eukaryota</taxon>
        <taxon>Sar</taxon>
        <taxon>Stramenopiles</taxon>
        <taxon>Oomycota</taxon>
        <taxon>Saprolegniomycetes</taxon>
        <taxon>Saprolegniales</taxon>
        <taxon>Verrucalvaceae</taxon>
        <taxon>Aphanomyces</taxon>
    </lineage>
</organism>
<sequence length="700" mass="78634">MVVGQGIRFALARVVSRPKGEDKHSSKVNGSLTLTCLNSYASASNTFLETAMRVLSKRRSRLSRSSLSASQSTNEVPTSSLLRADALEELDWSMGIDADTASKSRPTVGHTAEILLELWEHLLQSCELMLEPVLEASTDFGEKIKWEKTELLIVKIMERREFNKVYEAFRAAIVDKENNPPKTPPTSTKKKRGFLRKSAKVDEDHLVLSMSSSSNDPLPMSADPVQLLAKYIALLNRTLTYASHTDIRSVMASTIYNSVFSISFCRLPRAQAVILDAFDSQGFNGSRSAARRLSMSPPAKRTFFEEDNAALFGWEVDGVEPTLLQPSLDAIYDSLQANLALLAQEQNVDMSTCRSSSEDSAIALDDYIDSGLPPPAPPVHASSSLCVSMFLALWIAMTHHILRTGRGHIPWTDIPAYRLLHSRGVMLFEKAYALQTLECDDDSNLVRYDMVLRRREKLNAAFPVDVLYPQVVFATTTKIISLTKLPHDFMAILFKHTAMPFIRAVPACVSHLEHWIGVVPSDVFADKQIRALLIKHVRKILSSDRVDRLKSMLIFLLHSTGLFDMAIQKDLLLALHDAFGHLFRHWFRDVRFCYHLTLLYLFGDRRTLGSRSDAILLGHETDVLALKRHPTWLPFDDRILEALEACRDTKQTSPYDRTSFNEYIGQLEHYYQNAEALPEGEAVPIPRIKLQTANNSRGGG</sequence>
<comment type="caution">
    <text evidence="1">The sequence shown here is derived from an EMBL/GenBank/DDBJ whole genome shotgun (WGS) entry which is preliminary data.</text>
</comment>
<proteinExistence type="predicted"/>
<evidence type="ECO:0000313" key="2">
    <source>
        <dbReference type="Proteomes" id="UP000481153"/>
    </source>
</evidence>
<dbReference type="AlphaFoldDB" id="A0A6G0XXT8"/>
<gene>
    <name evidence="1" type="ORF">Ae201684_000380</name>
</gene>
<name>A0A6G0XXT8_9STRA</name>
<protein>
    <submittedName>
        <fullName evidence="1">Uncharacterized protein</fullName>
    </submittedName>
</protein>